<dbReference type="Pfam" id="PF02463">
    <property type="entry name" value="SMC_N"/>
    <property type="match status" value="1"/>
</dbReference>
<dbReference type="PANTHER" id="PTHR18937">
    <property type="entry name" value="STRUCTURAL MAINTENANCE OF CHROMOSOMES SMC FAMILY MEMBER"/>
    <property type="match status" value="1"/>
</dbReference>
<organism evidence="7 9">
    <name type="scientific">Cymbomonas tetramitiformis</name>
    <dbReference type="NCBI Taxonomy" id="36881"/>
    <lineage>
        <taxon>Eukaryota</taxon>
        <taxon>Viridiplantae</taxon>
        <taxon>Chlorophyta</taxon>
        <taxon>Pyramimonadophyceae</taxon>
        <taxon>Pyramimonadales</taxon>
        <taxon>Pyramimonadaceae</taxon>
        <taxon>Cymbomonas</taxon>
    </lineage>
</organism>
<evidence type="ECO:0000256" key="1">
    <source>
        <dbReference type="ARBA" id="ARBA00004123"/>
    </source>
</evidence>
<dbReference type="InterPro" id="IPR027417">
    <property type="entry name" value="P-loop_NTPase"/>
</dbReference>
<sequence>YQPSPFFVLDEVDAALDPTNVEKIADFIVKRSAGKGRHSADAASFQSVVISLKDTFYDKADALIGVCRNPDEGCSATYTFDLGRF</sequence>
<dbReference type="EMBL" id="LGRX02020530">
    <property type="protein sequence ID" value="KAK3257417.1"/>
    <property type="molecule type" value="Genomic_DNA"/>
</dbReference>
<reference evidence="7" key="2">
    <citation type="submission" date="2023-06" db="EMBL/GenBank/DDBJ databases">
        <title>Long-read-based genome assembly of the green algal bacterivore Cymbomonas tetramitiformis.</title>
        <authorList>
            <person name="Gyaltshen Y."/>
            <person name="Rozenberg A."/>
            <person name="Paasch A."/>
            <person name="Burns J.A."/>
            <person name="Warring S."/>
            <person name="Larson R."/>
            <person name="Maurer-Alcala X."/>
            <person name="Dacks J."/>
            <person name="Kim E."/>
        </authorList>
    </citation>
    <scope>NUCLEOTIDE SEQUENCE</scope>
    <source>
        <strain evidence="7">PLY_AMNH</strain>
    </source>
</reference>
<evidence type="ECO:0000259" key="6">
    <source>
        <dbReference type="Pfam" id="PF02463"/>
    </source>
</evidence>
<keyword evidence="5" id="KW-0131">Cell cycle</keyword>
<evidence type="ECO:0000313" key="8">
    <source>
        <dbReference type="EMBL" id="KAK3280992.1"/>
    </source>
</evidence>
<dbReference type="EMBL" id="LGRX02004122">
    <property type="protein sequence ID" value="KAK3280992.1"/>
    <property type="molecule type" value="Genomic_DNA"/>
</dbReference>
<dbReference type="GO" id="GO:0051301">
    <property type="term" value="P:cell division"/>
    <property type="evidence" value="ECO:0007669"/>
    <property type="project" value="UniProtKB-KW"/>
</dbReference>
<gene>
    <name evidence="8" type="ORF">CYMTET_11196</name>
    <name evidence="7" type="ORF">CYMTET_33494</name>
</gene>
<feature type="domain" description="RecF/RecN/SMC N-terminal" evidence="6">
    <location>
        <begin position="1"/>
        <end position="69"/>
    </location>
</feature>
<evidence type="ECO:0000256" key="3">
    <source>
        <dbReference type="ARBA" id="ARBA00022776"/>
    </source>
</evidence>
<evidence type="ECO:0000256" key="4">
    <source>
        <dbReference type="ARBA" id="ARBA00023242"/>
    </source>
</evidence>
<name>A0AAE0KQW7_9CHLO</name>
<keyword evidence="4" id="KW-0539">Nucleus</keyword>
<dbReference type="GO" id="GO:0003677">
    <property type="term" value="F:DNA binding"/>
    <property type="evidence" value="ECO:0007669"/>
    <property type="project" value="TreeGrafter"/>
</dbReference>
<dbReference type="PANTHER" id="PTHR18937:SF12">
    <property type="entry name" value="STRUCTURAL MAINTENANCE OF CHROMOSOMES PROTEIN"/>
    <property type="match status" value="1"/>
</dbReference>
<evidence type="ECO:0000313" key="9">
    <source>
        <dbReference type="Proteomes" id="UP001190700"/>
    </source>
</evidence>
<keyword evidence="3" id="KW-0498">Mitosis</keyword>
<dbReference type="GO" id="GO:0005634">
    <property type="term" value="C:nucleus"/>
    <property type="evidence" value="ECO:0007669"/>
    <property type="project" value="UniProtKB-SubCell"/>
</dbReference>
<dbReference type="InterPro" id="IPR003395">
    <property type="entry name" value="RecF/RecN/SMC_N"/>
</dbReference>
<evidence type="ECO:0000256" key="2">
    <source>
        <dbReference type="ARBA" id="ARBA00022618"/>
    </source>
</evidence>
<dbReference type="Gene3D" id="3.40.50.300">
    <property type="entry name" value="P-loop containing nucleotide triphosphate hydrolases"/>
    <property type="match status" value="1"/>
</dbReference>
<proteinExistence type="predicted"/>
<keyword evidence="9" id="KW-1185">Reference proteome</keyword>
<evidence type="ECO:0000256" key="5">
    <source>
        <dbReference type="ARBA" id="ARBA00023306"/>
    </source>
</evidence>
<dbReference type="Proteomes" id="UP001190700">
    <property type="component" value="Unassembled WGS sequence"/>
</dbReference>
<protein>
    <recommendedName>
        <fullName evidence="6">RecF/RecN/SMC N-terminal domain-containing protein</fullName>
    </recommendedName>
</protein>
<accession>A0AAE0KQW7</accession>
<feature type="non-terminal residue" evidence="7">
    <location>
        <position position="1"/>
    </location>
</feature>
<comment type="subcellular location">
    <subcellularLocation>
        <location evidence="1">Nucleus</location>
    </subcellularLocation>
</comment>
<comment type="caution">
    <text evidence="7">The sequence shown here is derived from an EMBL/GenBank/DDBJ whole genome shotgun (WGS) entry which is preliminary data.</text>
</comment>
<dbReference type="AlphaFoldDB" id="A0AAE0KQW7"/>
<dbReference type="SUPFAM" id="SSF52540">
    <property type="entry name" value="P-loop containing nucleoside triphosphate hydrolases"/>
    <property type="match status" value="1"/>
</dbReference>
<evidence type="ECO:0000313" key="7">
    <source>
        <dbReference type="EMBL" id="KAK3257417.1"/>
    </source>
</evidence>
<dbReference type="GO" id="GO:0008278">
    <property type="term" value="C:cohesin complex"/>
    <property type="evidence" value="ECO:0007669"/>
    <property type="project" value="TreeGrafter"/>
</dbReference>
<keyword evidence="2" id="KW-0132">Cell division</keyword>
<dbReference type="GO" id="GO:0007062">
    <property type="term" value="P:sister chromatid cohesion"/>
    <property type="evidence" value="ECO:0007669"/>
    <property type="project" value="TreeGrafter"/>
</dbReference>
<reference evidence="7 9" key="1">
    <citation type="journal article" date="2015" name="Genome Biol. Evol.">
        <title>Comparative Genomics of a Bacterivorous Green Alga Reveals Evolutionary Causalities and Consequences of Phago-Mixotrophic Mode of Nutrition.</title>
        <authorList>
            <person name="Burns J.A."/>
            <person name="Paasch A."/>
            <person name="Narechania A."/>
            <person name="Kim E."/>
        </authorList>
    </citation>
    <scope>NUCLEOTIDE SEQUENCE [LARGE SCALE GENOMIC DNA]</scope>
    <source>
        <strain evidence="7">PLY_AMNH</strain>
    </source>
</reference>